<keyword evidence="4 7" id="KW-1133">Transmembrane helix</keyword>
<dbReference type="OrthoDB" id="448250at2759"/>
<dbReference type="InterPro" id="IPR004932">
    <property type="entry name" value="Rer1"/>
</dbReference>
<organism evidence="8">
    <name type="scientific">Rhodotorula toruloides</name>
    <name type="common">Yeast</name>
    <name type="synonym">Rhodosporidium toruloides</name>
    <dbReference type="NCBI Taxonomy" id="5286"/>
    <lineage>
        <taxon>Eukaryota</taxon>
        <taxon>Fungi</taxon>
        <taxon>Dikarya</taxon>
        <taxon>Basidiomycota</taxon>
        <taxon>Pucciniomycotina</taxon>
        <taxon>Microbotryomycetes</taxon>
        <taxon>Sporidiobolales</taxon>
        <taxon>Sporidiobolaceae</taxon>
        <taxon>Rhodotorula</taxon>
    </lineage>
</organism>
<dbReference type="PANTHER" id="PTHR10743:SF0">
    <property type="entry name" value="PROTEIN RER1"/>
    <property type="match status" value="1"/>
</dbReference>
<evidence type="ECO:0000256" key="2">
    <source>
        <dbReference type="ARBA" id="ARBA00006070"/>
    </source>
</evidence>
<dbReference type="GO" id="GO:0005783">
    <property type="term" value="C:endoplasmic reticulum"/>
    <property type="evidence" value="ECO:0007669"/>
    <property type="project" value="GOC"/>
</dbReference>
<dbReference type="PIRSF" id="PIRSF016013">
    <property type="entry name" value="AtER_Rer1p"/>
    <property type="match status" value="1"/>
</dbReference>
<evidence type="ECO:0000256" key="5">
    <source>
        <dbReference type="ARBA" id="ARBA00023136"/>
    </source>
</evidence>
<protein>
    <recommendedName>
        <fullName evidence="6">Protein RER1</fullName>
    </recommendedName>
</protein>
<comment type="function">
    <text evidence="6">Involved in the retrieval of endoplasmic reticulum membrane proteins from the early Golgi compartment.</text>
</comment>
<evidence type="ECO:0000256" key="1">
    <source>
        <dbReference type="ARBA" id="ARBA00004141"/>
    </source>
</evidence>
<proteinExistence type="inferred from homology"/>
<dbReference type="AlphaFoldDB" id="A0A061BQI5"/>
<evidence type="ECO:0000313" key="8">
    <source>
        <dbReference type="EMBL" id="CDR49330.1"/>
    </source>
</evidence>
<dbReference type="GO" id="GO:0006621">
    <property type="term" value="P:protein retention in ER lumen"/>
    <property type="evidence" value="ECO:0007669"/>
    <property type="project" value="TreeGrafter"/>
</dbReference>
<dbReference type="GO" id="GO:0000139">
    <property type="term" value="C:Golgi membrane"/>
    <property type="evidence" value="ECO:0007669"/>
    <property type="project" value="TreeGrafter"/>
</dbReference>
<accession>A0A061BQI5</accession>
<reference evidence="8" key="1">
    <citation type="journal article" date="2014" name="Genome Announc.">
        <title>Draft genome sequence of Rhodosporidium toruloides CECT1137, an oleaginous yeast of biotechnological interest.</title>
        <authorList>
            <person name="Morin N."/>
            <person name="Calcas X."/>
            <person name="Devillers H."/>
            <person name="Durrens P."/>
            <person name="Sherman D.J."/>
            <person name="Nicaud J.-M."/>
            <person name="Neuveglise C."/>
        </authorList>
    </citation>
    <scope>NUCLEOTIDE SEQUENCE</scope>
    <source>
        <strain evidence="8">CECT1137</strain>
    </source>
</reference>
<dbReference type="PANTHER" id="PTHR10743">
    <property type="entry name" value="PROTEIN RER1"/>
    <property type="match status" value="1"/>
</dbReference>
<feature type="transmembrane region" description="Helical" evidence="7">
    <location>
        <begin position="60"/>
        <end position="77"/>
    </location>
</feature>
<evidence type="ECO:0000256" key="4">
    <source>
        <dbReference type="ARBA" id="ARBA00022989"/>
    </source>
</evidence>
<comment type="subcellular location">
    <subcellularLocation>
        <location evidence="1">Membrane</location>
        <topology evidence="1">Multi-pass membrane protein</topology>
    </subcellularLocation>
</comment>
<gene>
    <name evidence="8" type="ORF">RHTO0S_25e01442g</name>
</gene>
<evidence type="ECO:0000256" key="6">
    <source>
        <dbReference type="PIRNR" id="PIRNR016013"/>
    </source>
</evidence>
<dbReference type="GO" id="GO:0006890">
    <property type="term" value="P:retrograde vesicle-mediated transport, Golgi to endoplasmic reticulum"/>
    <property type="evidence" value="ECO:0007669"/>
    <property type="project" value="TreeGrafter"/>
</dbReference>
<feature type="transmembrane region" description="Helical" evidence="7">
    <location>
        <begin position="150"/>
        <end position="167"/>
    </location>
</feature>
<name>A0A061BQI5_RHOTO</name>
<evidence type="ECO:0000256" key="7">
    <source>
        <dbReference type="SAM" id="Phobius"/>
    </source>
</evidence>
<keyword evidence="5 6" id="KW-0472">Membrane</keyword>
<sequence length="192" mass="22082">MDVPEPPAGANVVTAVKQYERLYQGYLDRLTPFTFQRWGGSVGLFLLFTLRILYVQAYYIVAYALGIYLLNLFLAFITPKFDPALAADMAETEAEEGAPGLPTSQGDLQEDGEMRPFIRRLPEFKFWHSATRAIAFSLIASFIPLFDVPVFWPILVMYFCLLTFITMRRQIAHMRKYKYLPFDIGKKPTYGH</sequence>
<feature type="transmembrane region" description="Helical" evidence="7">
    <location>
        <begin position="38"/>
        <end position="54"/>
    </location>
</feature>
<keyword evidence="3 7" id="KW-0812">Transmembrane</keyword>
<evidence type="ECO:0000256" key="3">
    <source>
        <dbReference type="ARBA" id="ARBA00022692"/>
    </source>
</evidence>
<dbReference type="Pfam" id="PF03248">
    <property type="entry name" value="Rer1"/>
    <property type="match status" value="1"/>
</dbReference>
<comment type="similarity">
    <text evidence="2 6">Belongs to the RER1 family.</text>
</comment>
<dbReference type="EMBL" id="LK052960">
    <property type="protein sequence ID" value="CDR49330.1"/>
    <property type="molecule type" value="Genomic_DNA"/>
</dbReference>